<dbReference type="EMBL" id="QRMS01000005">
    <property type="protein sequence ID" value="RHJ85247.1"/>
    <property type="molecule type" value="Genomic_DNA"/>
</dbReference>
<dbReference type="GO" id="GO:0005304">
    <property type="term" value="F:L-valine transmembrane transporter activity"/>
    <property type="evidence" value="ECO:0007669"/>
    <property type="project" value="TreeGrafter"/>
</dbReference>
<evidence type="ECO:0000256" key="2">
    <source>
        <dbReference type="ARBA" id="ARBA00008540"/>
    </source>
</evidence>
<organism evidence="10 11">
    <name type="scientific">Emergencia timonensis</name>
    <dbReference type="NCBI Taxonomy" id="1776384"/>
    <lineage>
        <taxon>Bacteria</taxon>
        <taxon>Bacillati</taxon>
        <taxon>Bacillota</taxon>
        <taxon>Clostridia</taxon>
        <taxon>Peptostreptococcales</taxon>
        <taxon>Anaerovoracaceae</taxon>
        <taxon>Emergencia</taxon>
    </lineage>
</organism>
<feature type="transmembrane region" description="Helical" evidence="9">
    <location>
        <begin position="153"/>
        <end position="171"/>
    </location>
</feature>
<feature type="transmembrane region" description="Helical" evidence="9">
    <location>
        <begin position="280"/>
        <end position="306"/>
    </location>
</feature>
<proteinExistence type="inferred from homology"/>
<feature type="transmembrane region" description="Helical" evidence="9">
    <location>
        <begin position="227"/>
        <end position="251"/>
    </location>
</feature>
<evidence type="ECO:0000256" key="7">
    <source>
        <dbReference type="ARBA" id="ARBA00022989"/>
    </source>
</evidence>
<feature type="transmembrane region" description="Helical" evidence="9">
    <location>
        <begin position="318"/>
        <end position="339"/>
    </location>
</feature>
<dbReference type="AlphaFoldDB" id="A0A415DX67"/>
<keyword evidence="11" id="KW-1185">Reference proteome</keyword>
<dbReference type="GO" id="GO:0015820">
    <property type="term" value="P:L-leucine transport"/>
    <property type="evidence" value="ECO:0007669"/>
    <property type="project" value="TreeGrafter"/>
</dbReference>
<feature type="transmembrane region" description="Helical" evidence="9">
    <location>
        <begin position="345"/>
        <end position="362"/>
    </location>
</feature>
<reference evidence="10 11" key="1">
    <citation type="submission" date="2018-08" db="EMBL/GenBank/DDBJ databases">
        <title>A genome reference for cultivated species of the human gut microbiota.</title>
        <authorList>
            <person name="Zou Y."/>
            <person name="Xue W."/>
            <person name="Luo G."/>
        </authorList>
    </citation>
    <scope>NUCLEOTIDE SEQUENCE [LARGE SCALE GENOMIC DNA]</scope>
    <source>
        <strain evidence="10 11">AM07-24</strain>
    </source>
</reference>
<keyword evidence="3 9" id="KW-0813">Transport</keyword>
<feature type="transmembrane region" description="Helical" evidence="9">
    <location>
        <begin position="374"/>
        <end position="397"/>
    </location>
</feature>
<feature type="transmembrane region" description="Helical" evidence="9">
    <location>
        <begin position="191"/>
        <end position="215"/>
    </location>
</feature>
<evidence type="ECO:0000256" key="6">
    <source>
        <dbReference type="ARBA" id="ARBA00022970"/>
    </source>
</evidence>
<keyword evidence="4" id="KW-1003">Cell membrane</keyword>
<dbReference type="OrthoDB" id="9783920at2"/>
<name>A0A415DX67_9FIRM</name>
<dbReference type="GO" id="GO:0015818">
    <property type="term" value="P:isoleucine transport"/>
    <property type="evidence" value="ECO:0007669"/>
    <property type="project" value="TreeGrafter"/>
</dbReference>
<dbReference type="PANTHER" id="PTHR30588">
    <property type="entry name" value="BRANCHED-CHAIN AMINO ACID TRANSPORT SYSTEM 2 CARRIER PROTEIN"/>
    <property type="match status" value="1"/>
</dbReference>
<evidence type="ECO:0000256" key="8">
    <source>
        <dbReference type="ARBA" id="ARBA00023136"/>
    </source>
</evidence>
<comment type="function">
    <text evidence="9">Component of the transport system for branched-chain amino acids.</text>
</comment>
<evidence type="ECO:0000313" key="11">
    <source>
        <dbReference type="Proteomes" id="UP000284841"/>
    </source>
</evidence>
<dbReference type="GO" id="GO:0015188">
    <property type="term" value="F:L-isoleucine transmembrane transporter activity"/>
    <property type="evidence" value="ECO:0007669"/>
    <property type="project" value="TreeGrafter"/>
</dbReference>
<gene>
    <name evidence="10" type="ORF">DW099_16255</name>
</gene>
<accession>A0A415DX67</accession>
<dbReference type="Proteomes" id="UP000284841">
    <property type="component" value="Unassembled WGS sequence"/>
</dbReference>
<feature type="transmembrane region" description="Helical" evidence="9">
    <location>
        <begin position="123"/>
        <end position="141"/>
    </location>
</feature>
<protein>
    <recommendedName>
        <fullName evidence="9">Branched-chain amino acid transport system carrier protein</fullName>
    </recommendedName>
</protein>
<evidence type="ECO:0000256" key="3">
    <source>
        <dbReference type="ARBA" id="ARBA00022448"/>
    </source>
</evidence>
<keyword evidence="6 9" id="KW-0029">Amino-acid transport</keyword>
<comment type="caution">
    <text evidence="10">The sequence shown here is derived from an EMBL/GenBank/DDBJ whole genome shotgun (WGS) entry which is preliminary data.</text>
</comment>
<feature type="transmembrane region" description="Helical" evidence="9">
    <location>
        <begin position="417"/>
        <end position="438"/>
    </location>
</feature>
<dbReference type="GO" id="GO:0005886">
    <property type="term" value="C:plasma membrane"/>
    <property type="evidence" value="ECO:0007669"/>
    <property type="project" value="UniProtKB-SubCell"/>
</dbReference>
<sequence length="460" mass="48556">MITMNDKKVLKDSLVVGFAMFAVFFGAGNLVFPPQIGLVSGAKVIPAAIGLALSGILFPMLAVVAVGNTGTKIQDITSHVHAKLHVLCMVVGVMAVTFGTIPRCGGVAYEIGLMGILPELPPISKWIFLLIFFGIAFLIASSKSSVMDNIGKFITPALLICLLIIVVLTIINPLGRPSGGVTDSPFTNAFLTAINTGDVGTGIVCAGIFITTLNAKGYKPGREQKKILFRVIAVAFVLLFVIYAGLCYLGATGTKYFAPDTENTVLLVGLVRRLAGYGGIVVLSLAIIFACFTTAAGMIATAADWINMLSKDKIPYRIAALALSIAIMLVASTGVSFIIRLSGPLFNFLFPMYMTLTVLGVCKKLIPNDGVWKGSILMALVFGLYRAYSVAVTNGLISLRISAIDNLVAAIPLAESGFPWLVPAIVGGIAGGILWKALGKESIVDEMDRMLAEDEQNAAV</sequence>
<keyword evidence="7 9" id="KW-1133">Transmembrane helix</keyword>
<dbReference type="InterPro" id="IPR004685">
    <property type="entry name" value="Brnchd-chn_aa_trnsp_Livcs"/>
</dbReference>
<comment type="subcellular location">
    <subcellularLocation>
        <location evidence="1 9">Cell membrane</location>
        <topology evidence="1 9">Multi-pass membrane protein</topology>
    </subcellularLocation>
</comment>
<evidence type="ECO:0000256" key="1">
    <source>
        <dbReference type="ARBA" id="ARBA00004651"/>
    </source>
</evidence>
<keyword evidence="5 9" id="KW-0812">Transmembrane</keyword>
<feature type="transmembrane region" description="Helical" evidence="9">
    <location>
        <begin position="12"/>
        <end position="32"/>
    </location>
</feature>
<evidence type="ECO:0000256" key="4">
    <source>
        <dbReference type="ARBA" id="ARBA00022475"/>
    </source>
</evidence>
<evidence type="ECO:0000256" key="5">
    <source>
        <dbReference type="ARBA" id="ARBA00022692"/>
    </source>
</evidence>
<evidence type="ECO:0000256" key="9">
    <source>
        <dbReference type="RuleBase" id="RU362122"/>
    </source>
</evidence>
<comment type="similarity">
    <text evidence="2 9">Belongs to the branched chain amino acid transporter family.</text>
</comment>
<evidence type="ECO:0000313" key="10">
    <source>
        <dbReference type="EMBL" id="RHJ85247.1"/>
    </source>
</evidence>
<dbReference type="Pfam" id="PF05525">
    <property type="entry name" value="Branch_AA_trans"/>
    <property type="match status" value="1"/>
</dbReference>
<feature type="transmembrane region" description="Helical" evidence="9">
    <location>
        <begin position="84"/>
        <end position="103"/>
    </location>
</feature>
<keyword evidence="8 9" id="KW-0472">Membrane</keyword>
<feature type="transmembrane region" description="Helical" evidence="9">
    <location>
        <begin position="44"/>
        <end position="64"/>
    </location>
</feature>
<dbReference type="GO" id="GO:0015190">
    <property type="term" value="F:L-leucine transmembrane transporter activity"/>
    <property type="evidence" value="ECO:0007669"/>
    <property type="project" value="TreeGrafter"/>
</dbReference>
<dbReference type="PANTHER" id="PTHR30588:SF0">
    <property type="entry name" value="BRANCHED-CHAIN AMINO ACID PERMEASE BRNQ"/>
    <property type="match status" value="1"/>
</dbReference>